<dbReference type="GeneID" id="26657886"/>
<gene>
    <name evidence="2" type="ORF">HHUB_1186</name>
</gene>
<reference evidence="3" key="1">
    <citation type="journal article" date="2016" name="Environ. Microbiol.">
        <title>The complete genome of a viable archaeum isolated from 123-million-year-old rock salt.</title>
        <authorList>
            <person name="Jaakkola S.T."/>
            <person name="Pfeiffer F."/>
            <person name="Ravantti J.J."/>
            <person name="Guo Q."/>
            <person name="Liu Y."/>
            <person name="Chen X."/>
            <person name="Ma H."/>
            <person name="Yang C."/>
            <person name="Oksanen H.M."/>
            <person name="Bamford D.H."/>
        </authorList>
    </citation>
    <scope>NUCLEOTIDE SEQUENCE</scope>
    <source>
        <strain evidence="3">JI20-1</strain>
    </source>
</reference>
<evidence type="ECO:0000256" key="1">
    <source>
        <dbReference type="SAM" id="MobiDB-lite"/>
    </source>
</evidence>
<sequence>MPEPPTPPTGLPDELVDSLEACSPEQLRQVATYADELATYRDEEPTETVAEPEADDRPDAVPAKATITVKEINDNRYYYWQWRDGEHVHSAYKGPVTPDG</sequence>
<dbReference type="RefSeq" id="WP_059055337.1">
    <property type="nucleotide sequence ID" value="NZ_CEML01000001.1"/>
</dbReference>
<keyword evidence="3" id="KW-1185">Reference proteome</keyword>
<protein>
    <submittedName>
        <fullName evidence="2">Uncharacterized protein</fullName>
    </submittedName>
</protein>
<name>A0A0U5GZR5_9EURY</name>
<dbReference type="STRING" id="1407499.HHUB_1186"/>
<dbReference type="Proteomes" id="UP000066737">
    <property type="component" value="Chromosome I"/>
</dbReference>
<evidence type="ECO:0000313" key="2">
    <source>
        <dbReference type="EMBL" id="CQH46014.1"/>
    </source>
</evidence>
<feature type="region of interest" description="Disordered" evidence="1">
    <location>
        <begin position="38"/>
        <end position="61"/>
    </location>
</feature>
<feature type="compositionally biased region" description="Acidic residues" evidence="1">
    <location>
        <begin position="44"/>
        <end position="56"/>
    </location>
</feature>
<dbReference type="KEGG" id="hhb:Hhub_1186"/>
<accession>A0A0U5GZR5</accession>
<organism evidence="2 3">
    <name type="scientific">Halobacterium hubeiense</name>
    <dbReference type="NCBI Taxonomy" id="1407499"/>
    <lineage>
        <taxon>Archaea</taxon>
        <taxon>Methanobacteriati</taxon>
        <taxon>Methanobacteriota</taxon>
        <taxon>Stenosarchaea group</taxon>
        <taxon>Halobacteria</taxon>
        <taxon>Halobacteriales</taxon>
        <taxon>Halobacteriaceae</taxon>
        <taxon>Halobacterium</taxon>
    </lineage>
</organism>
<dbReference type="EMBL" id="LN831302">
    <property type="protein sequence ID" value="CQH46014.1"/>
    <property type="molecule type" value="Genomic_DNA"/>
</dbReference>
<proteinExistence type="predicted"/>
<dbReference type="AlphaFoldDB" id="A0A0U5GZR5"/>
<evidence type="ECO:0000313" key="3">
    <source>
        <dbReference type="Proteomes" id="UP000066737"/>
    </source>
</evidence>
<dbReference type="OrthoDB" id="204292at2157"/>